<proteinExistence type="predicted"/>
<reference evidence="1 2" key="1">
    <citation type="journal article" date="2020" name="Mol. Biol. Evol.">
        <title>Distinct Expression and Methylation Patterns for Genes with Different Fates following a Single Whole-Genome Duplication in Flowering Plants.</title>
        <authorList>
            <person name="Shi T."/>
            <person name="Rahmani R.S."/>
            <person name="Gugger P.F."/>
            <person name="Wang M."/>
            <person name="Li H."/>
            <person name="Zhang Y."/>
            <person name="Li Z."/>
            <person name="Wang Q."/>
            <person name="Van de Peer Y."/>
            <person name="Marchal K."/>
            <person name="Chen J."/>
        </authorList>
    </citation>
    <scope>NUCLEOTIDE SEQUENCE [LARGE SCALE GENOMIC DNA]</scope>
    <source>
        <tissue evidence="1">Leaf</tissue>
    </source>
</reference>
<evidence type="ECO:0000313" key="1">
    <source>
        <dbReference type="EMBL" id="DAD35462.1"/>
    </source>
</evidence>
<organism evidence="1 2">
    <name type="scientific">Nelumbo nucifera</name>
    <name type="common">Sacred lotus</name>
    <dbReference type="NCBI Taxonomy" id="4432"/>
    <lineage>
        <taxon>Eukaryota</taxon>
        <taxon>Viridiplantae</taxon>
        <taxon>Streptophyta</taxon>
        <taxon>Embryophyta</taxon>
        <taxon>Tracheophyta</taxon>
        <taxon>Spermatophyta</taxon>
        <taxon>Magnoliopsida</taxon>
        <taxon>Proteales</taxon>
        <taxon>Nelumbonaceae</taxon>
        <taxon>Nelumbo</taxon>
    </lineage>
</organism>
<dbReference type="EMBL" id="DUZY01000004">
    <property type="protein sequence ID" value="DAD35462.1"/>
    <property type="molecule type" value="Genomic_DNA"/>
</dbReference>
<name>A0A822YS28_NELNU</name>
<comment type="caution">
    <text evidence="1">The sequence shown here is derived from an EMBL/GenBank/DDBJ whole genome shotgun (WGS) entry which is preliminary data.</text>
</comment>
<evidence type="ECO:0000313" key="2">
    <source>
        <dbReference type="Proteomes" id="UP000607653"/>
    </source>
</evidence>
<protein>
    <submittedName>
        <fullName evidence="1">Uncharacterized protein</fullName>
    </submittedName>
</protein>
<accession>A0A822YS28</accession>
<dbReference type="AlphaFoldDB" id="A0A822YS28"/>
<dbReference type="Proteomes" id="UP000607653">
    <property type="component" value="Unassembled WGS sequence"/>
</dbReference>
<sequence length="56" mass="6352">MTNSCVLMLSGKRIWSSITTKTIRPGKKMFGQWKQNLAFPKAWSSKQAGHLFVRAP</sequence>
<gene>
    <name evidence="1" type="ORF">HUJ06_006102</name>
</gene>
<keyword evidence="2" id="KW-1185">Reference proteome</keyword>